<dbReference type="AlphaFoldDB" id="A0AAV5SQ99"/>
<feature type="compositionally biased region" description="Basic and acidic residues" evidence="1">
    <location>
        <begin position="61"/>
        <end position="72"/>
    </location>
</feature>
<evidence type="ECO:0000313" key="3">
    <source>
        <dbReference type="EMBL" id="GMS85308.1"/>
    </source>
</evidence>
<keyword evidence="4" id="KW-1185">Reference proteome</keyword>
<evidence type="ECO:0000313" key="4">
    <source>
        <dbReference type="Proteomes" id="UP001432027"/>
    </source>
</evidence>
<feature type="non-terminal residue" evidence="3">
    <location>
        <position position="165"/>
    </location>
</feature>
<dbReference type="EMBL" id="BTSX01000002">
    <property type="protein sequence ID" value="GMS85308.1"/>
    <property type="molecule type" value="Genomic_DNA"/>
</dbReference>
<comment type="caution">
    <text evidence="3">The sequence shown here is derived from an EMBL/GenBank/DDBJ whole genome shotgun (WGS) entry which is preliminary data.</text>
</comment>
<feature type="region of interest" description="Disordered" evidence="1">
    <location>
        <begin position="43"/>
        <end position="72"/>
    </location>
</feature>
<keyword evidence="2" id="KW-0732">Signal</keyword>
<evidence type="ECO:0008006" key="5">
    <source>
        <dbReference type="Google" id="ProtNLM"/>
    </source>
</evidence>
<name>A0AAV5SQ99_9BILA</name>
<feature type="non-terminal residue" evidence="3">
    <location>
        <position position="1"/>
    </location>
</feature>
<feature type="compositionally biased region" description="Low complexity" evidence="1">
    <location>
        <begin position="50"/>
        <end position="60"/>
    </location>
</feature>
<reference evidence="3" key="1">
    <citation type="submission" date="2023-10" db="EMBL/GenBank/DDBJ databases">
        <title>Genome assembly of Pristionchus species.</title>
        <authorList>
            <person name="Yoshida K."/>
            <person name="Sommer R.J."/>
        </authorList>
    </citation>
    <scope>NUCLEOTIDE SEQUENCE</scope>
    <source>
        <strain evidence="3">RS0144</strain>
    </source>
</reference>
<protein>
    <recommendedName>
        <fullName evidence="5">Apextrin C-terminal domain-containing protein</fullName>
    </recommendedName>
</protein>
<accession>A0AAV5SQ99</accession>
<dbReference type="Proteomes" id="UP001432027">
    <property type="component" value="Unassembled WGS sequence"/>
</dbReference>
<evidence type="ECO:0000256" key="1">
    <source>
        <dbReference type="SAM" id="MobiDB-lite"/>
    </source>
</evidence>
<organism evidence="3 4">
    <name type="scientific">Pristionchus entomophagus</name>
    <dbReference type="NCBI Taxonomy" id="358040"/>
    <lineage>
        <taxon>Eukaryota</taxon>
        <taxon>Metazoa</taxon>
        <taxon>Ecdysozoa</taxon>
        <taxon>Nematoda</taxon>
        <taxon>Chromadorea</taxon>
        <taxon>Rhabditida</taxon>
        <taxon>Rhabditina</taxon>
        <taxon>Diplogasteromorpha</taxon>
        <taxon>Diplogasteroidea</taxon>
        <taxon>Neodiplogasteridae</taxon>
        <taxon>Pristionchus</taxon>
    </lineage>
</organism>
<sequence>QMPPPLLLFLLPLSSLSAPLIVTPRLVDVVHIIDDVSEDHLPEQFQGSFKTTPSTTTTTTEKPEEKEERKAEWPPGDYCIFSGTSGSCPENFAHGSIQLAVPINIGIGEMFRNGNEFENYVKVGRVGGVELSMLPYEQIYSLKLSACCRVETPKTTTSSPVTDMP</sequence>
<gene>
    <name evidence="3" type="ORF">PENTCL1PPCAC_7483</name>
</gene>
<feature type="chain" id="PRO_5043708566" description="Apextrin C-terminal domain-containing protein" evidence="2">
    <location>
        <begin position="18"/>
        <end position="165"/>
    </location>
</feature>
<feature type="signal peptide" evidence="2">
    <location>
        <begin position="1"/>
        <end position="17"/>
    </location>
</feature>
<evidence type="ECO:0000256" key="2">
    <source>
        <dbReference type="SAM" id="SignalP"/>
    </source>
</evidence>
<proteinExistence type="predicted"/>